<dbReference type="InterPro" id="IPR016181">
    <property type="entry name" value="Acyl_CoA_acyltransferase"/>
</dbReference>
<dbReference type="InterPro" id="IPR000182">
    <property type="entry name" value="GNAT_dom"/>
</dbReference>
<proteinExistence type="predicted"/>
<evidence type="ECO:0000313" key="2">
    <source>
        <dbReference type="EMBL" id="OWQ90646.1"/>
    </source>
</evidence>
<reference evidence="2 3" key="1">
    <citation type="journal article" date="2002" name="Int. J. Syst. Evol. Microbiol.">
        <title>Sphingopyxis witflariensis sp. nov., isolated from activated sludge.</title>
        <authorList>
            <person name="Kampfer P."/>
            <person name="Witzenberger R."/>
            <person name="Denner E.B."/>
            <person name="Busse H.J."/>
            <person name="Neef A."/>
        </authorList>
    </citation>
    <scope>NUCLEOTIDE SEQUENCE [LARGE SCALE GENOMIC DNA]</scope>
    <source>
        <strain evidence="2 3">DSM 14551</strain>
    </source>
</reference>
<dbReference type="Gene3D" id="3.40.630.30">
    <property type="match status" value="1"/>
</dbReference>
<keyword evidence="3" id="KW-1185">Reference proteome</keyword>
<dbReference type="Proteomes" id="UP000197097">
    <property type="component" value="Unassembled WGS sequence"/>
</dbReference>
<dbReference type="PROSITE" id="PS51186">
    <property type="entry name" value="GNAT"/>
    <property type="match status" value="1"/>
</dbReference>
<comment type="caution">
    <text evidence="2">The sequence shown here is derived from an EMBL/GenBank/DDBJ whole genome shotgun (WGS) entry which is preliminary data.</text>
</comment>
<organism evidence="2 3">
    <name type="scientific">Sphingopyxis witflariensis</name>
    <dbReference type="NCBI Taxonomy" id="173675"/>
    <lineage>
        <taxon>Bacteria</taxon>
        <taxon>Pseudomonadati</taxon>
        <taxon>Pseudomonadota</taxon>
        <taxon>Alphaproteobacteria</taxon>
        <taxon>Sphingomonadales</taxon>
        <taxon>Sphingomonadaceae</taxon>
        <taxon>Sphingopyxis</taxon>
    </lineage>
</organism>
<feature type="domain" description="N-acetyltransferase" evidence="1">
    <location>
        <begin position="16"/>
        <end position="172"/>
    </location>
</feature>
<evidence type="ECO:0000259" key="1">
    <source>
        <dbReference type="PROSITE" id="PS51186"/>
    </source>
</evidence>
<name>A0A246JEH8_9SPHN</name>
<dbReference type="EMBL" id="NISJ01000019">
    <property type="protein sequence ID" value="OWQ90646.1"/>
    <property type="molecule type" value="Genomic_DNA"/>
</dbReference>
<dbReference type="Pfam" id="PF00583">
    <property type="entry name" value="Acetyltransf_1"/>
    <property type="match status" value="1"/>
</dbReference>
<dbReference type="SUPFAM" id="SSF55729">
    <property type="entry name" value="Acyl-CoA N-acyltransferases (Nat)"/>
    <property type="match status" value="1"/>
</dbReference>
<keyword evidence="2" id="KW-0808">Transferase</keyword>
<evidence type="ECO:0000313" key="3">
    <source>
        <dbReference type="Proteomes" id="UP000197097"/>
    </source>
</evidence>
<dbReference type="AlphaFoldDB" id="A0A246JEH8"/>
<sequence>MQSWSGDLTTRTGFKFHVRPISSNDEPALAELFTHVTPDDLRFRFLTGINIVGHNRLAALIDVDHRQKENFLALAEDGTTVIATAMLACDDAMETGEVAISIRSDYKGRGISWKLFEYVARFAEASGVTTLQSIESYANHAAIELERDMGFTARPYPGDATLVLVERKLPLPVDA</sequence>
<accession>A0A246JEH8</accession>
<dbReference type="GO" id="GO:0016747">
    <property type="term" value="F:acyltransferase activity, transferring groups other than amino-acyl groups"/>
    <property type="evidence" value="ECO:0007669"/>
    <property type="project" value="InterPro"/>
</dbReference>
<gene>
    <name evidence="2" type="ORF">CDQ91_19950</name>
</gene>
<protein>
    <submittedName>
        <fullName evidence="2">GNAT family N-acetyltransferase</fullName>
    </submittedName>
</protein>
<dbReference type="OrthoDB" id="9807426at2"/>